<dbReference type="SUPFAM" id="SSF51366">
    <property type="entry name" value="Ribulose-phoshate binding barrel"/>
    <property type="match status" value="1"/>
</dbReference>
<evidence type="ECO:0000256" key="5">
    <source>
        <dbReference type="ARBA" id="ARBA00022605"/>
    </source>
</evidence>
<feature type="domain" description="N-(5'phosphoribosyl) anthranilate isomerase (PRAI)" evidence="11">
    <location>
        <begin position="4"/>
        <end position="114"/>
    </location>
</feature>
<sequence>MALVKICGLRTTEQAEQVGRLPVDYIGLVFARSKRQVGPAQAGAMIAAIREASPGRTIKVAGVFVNPAMEELATVLAEAPLDVIQLHGQETPAFCREVKARFSDVEVLKAVSLSARTSSAAVGPDGVDSEKLQAEAGPTAEEEVQRERDRREAAVAAQLDPYREAIDGVLLDTVDPVYGGGSGHAFDWNAIPPYSDWCREAGLPLLVAGGLKPDNVGELLREFAPGGVDVSSGVETDGVKDIVKITTFVERVKSIV</sequence>
<keyword evidence="13" id="KW-1185">Reference proteome</keyword>
<keyword evidence="8 9" id="KW-0413">Isomerase</keyword>
<reference evidence="12 13" key="1">
    <citation type="submission" date="2024-04" db="EMBL/GenBank/DDBJ databases">
        <title>draft genome sequnece of Paenibacillus filicis.</title>
        <authorList>
            <person name="Kim D.-U."/>
        </authorList>
    </citation>
    <scope>NUCLEOTIDE SEQUENCE [LARGE SCALE GENOMIC DNA]</scope>
    <source>
        <strain evidence="12 13">KACC14197</strain>
    </source>
</reference>
<protein>
    <recommendedName>
        <fullName evidence="4 9">N-(5'-phosphoribosyl)anthranilate isomerase</fullName>
        <shortName evidence="9">PRAI</shortName>
        <ecNumber evidence="3 9">5.3.1.24</ecNumber>
    </recommendedName>
</protein>
<dbReference type="Proteomes" id="UP001469365">
    <property type="component" value="Unassembled WGS sequence"/>
</dbReference>
<accession>A0ABU9DEV0</accession>
<keyword evidence="7 9" id="KW-0057">Aromatic amino acid biosynthesis</keyword>
<evidence type="ECO:0000256" key="6">
    <source>
        <dbReference type="ARBA" id="ARBA00022822"/>
    </source>
</evidence>
<evidence type="ECO:0000259" key="11">
    <source>
        <dbReference type="Pfam" id="PF00697"/>
    </source>
</evidence>
<dbReference type="Gene3D" id="3.20.20.70">
    <property type="entry name" value="Aldolase class I"/>
    <property type="match status" value="1"/>
</dbReference>
<keyword evidence="6 9" id="KW-0822">Tryptophan biosynthesis</keyword>
<dbReference type="Pfam" id="PF00697">
    <property type="entry name" value="PRAI"/>
    <property type="match status" value="2"/>
</dbReference>
<comment type="caution">
    <text evidence="12">The sequence shown here is derived from an EMBL/GenBank/DDBJ whole genome shotgun (WGS) entry which is preliminary data.</text>
</comment>
<name>A0ABU9DEV0_9BACL</name>
<evidence type="ECO:0000256" key="1">
    <source>
        <dbReference type="ARBA" id="ARBA00001164"/>
    </source>
</evidence>
<evidence type="ECO:0000256" key="8">
    <source>
        <dbReference type="ARBA" id="ARBA00023235"/>
    </source>
</evidence>
<dbReference type="InterPro" id="IPR044643">
    <property type="entry name" value="TrpF_fam"/>
</dbReference>
<keyword evidence="5 9" id="KW-0028">Amino-acid biosynthesis</keyword>
<comment type="catalytic activity">
    <reaction evidence="1 9">
        <text>N-(5-phospho-beta-D-ribosyl)anthranilate = 1-(2-carboxyphenylamino)-1-deoxy-D-ribulose 5-phosphate</text>
        <dbReference type="Rhea" id="RHEA:21540"/>
        <dbReference type="ChEBI" id="CHEBI:18277"/>
        <dbReference type="ChEBI" id="CHEBI:58613"/>
        <dbReference type="EC" id="5.3.1.24"/>
    </reaction>
</comment>
<evidence type="ECO:0000313" key="12">
    <source>
        <dbReference type="EMBL" id="MEK8127390.1"/>
    </source>
</evidence>
<evidence type="ECO:0000256" key="4">
    <source>
        <dbReference type="ARBA" id="ARBA00022272"/>
    </source>
</evidence>
<evidence type="ECO:0000256" key="9">
    <source>
        <dbReference type="HAMAP-Rule" id="MF_00135"/>
    </source>
</evidence>
<organism evidence="12 13">
    <name type="scientific">Paenibacillus filicis</name>
    <dbReference type="NCBI Taxonomy" id="669464"/>
    <lineage>
        <taxon>Bacteria</taxon>
        <taxon>Bacillati</taxon>
        <taxon>Bacillota</taxon>
        <taxon>Bacilli</taxon>
        <taxon>Bacillales</taxon>
        <taxon>Paenibacillaceae</taxon>
        <taxon>Paenibacillus</taxon>
    </lineage>
</organism>
<dbReference type="EMBL" id="JBBPCC010000002">
    <property type="protein sequence ID" value="MEK8127390.1"/>
    <property type="molecule type" value="Genomic_DNA"/>
</dbReference>
<evidence type="ECO:0000256" key="7">
    <source>
        <dbReference type="ARBA" id="ARBA00023141"/>
    </source>
</evidence>
<dbReference type="PANTHER" id="PTHR42894:SF1">
    <property type="entry name" value="N-(5'-PHOSPHORIBOSYL)ANTHRANILATE ISOMERASE"/>
    <property type="match status" value="1"/>
</dbReference>
<feature type="domain" description="N-(5'phosphoribosyl) anthranilate isomerase (PRAI)" evidence="11">
    <location>
        <begin position="161"/>
        <end position="250"/>
    </location>
</feature>
<dbReference type="HAMAP" id="MF_00135">
    <property type="entry name" value="PRAI"/>
    <property type="match status" value="1"/>
</dbReference>
<dbReference type="PANTHER" id="PTHR42894">
    <property type="entry name" value="N-(5'-PHOSPHORIBOSYL)ANTHRANILATE ISOMERASE"/>
    <property type="match status" value="1"/>
</dbReference>
<dbReference type="EC" id="5.3.1.24" evidence="3 9"/>
<feature type="region of interest" description="Disordered" evidence="10">
    <location>
        <begin position="119"/>
        <end position="147"/>
    </location>
</feature>
<proteinExistence type="inferred from homology"/>
<dbReference type="InterPro" id="IPR011060">
    <property type="entry name" value="RibuloseP-bd_barrel"/>
</dbReference>
<dbReference type="CDD" id="cd00405">
    <property type="entry name" value="PRAI"/>
    <property type="match status" value="1"/>
</dbReference>
<dbReference type="RefSeq" id="WP_341414437.1">
    <property type="nucleotide sequence ID" value="NZ_JBBPCC010000002.1"/>
</dbReference>
<dbReference type="GO" id="GO:0016853">
    <property type="term" value="F:isomerase activity"/>
    <property type="evidence" value="ECO:0007669"/>
    <property type="project" value="UniProtKB-KW"/>
</dbReference>
<evidence type="ECO:0000313" key="13">
    <source>
        <dbReference type="Proteomes" id="UP001469365"/>
    </source>
</evidence>
<dbReference type="InterPro" id="IPR013785">
    <property type="entry name" value="Aldolase_TIM"/>
</dbReference>
<evidence type="ECO:0000256" key="3">
    <source>
        <dbReference type="ARBA" id="ARBA00012572"/>
    </source>
</evidence>
<dbReference type="InterPro" id="IPR001240">
    <property type="entry name" value="PRAI_dom"/>
</dbReference>
<evidence type="ECO:0000256" key="10">
    <source>
        <dbReference type="SAM" id="MobiDB-lite"/>
    </source>
</evidence>
<comment type="pathway">
    <text evidence="2 9">Amino-acid biosynthesis; L-tryptophan biosynthesis; L-tryptophan from chorismate: step 3/5.</text>
</comment>
<gene>
    <name evidence="9" type="primary">trpF</name>
    <name evidence="12" type="ORF">WMW72_05625</name>
</gene>
<evidence type="ECO:0000256" key="2">
    <source>
        <dbReference type="ARBA" id="ARBA00004664"/>
    </source>
</evidence>
<comment type="similarity">
    <text evidence="9">Belongs to the TrpF family.</text>
</comment>